<gene>
    <name evidence="2" type="ordered locus">BURPS1710b_A0536</name>
</gene>
<evidence type="ECO:0000256" key="1">
    <source>
        <dbReference type="SAM" id="MobiDB-lite"/>
    </source>
</evidence>
<sequence length="183" mass="20394">MRGEIARASGNRSDIDLSVAGDGRQKARRHVVRVDHEPRIEAEAQRRRIGPALGERDARRFQPRLVAGDHALDLRFDFAGGALREAAREIREIRHAEGGIDRHVALPRVQDAAQVVDDRVREHVGGRRAIVLAARRAVRDPLEQPALARARLAGPRRFAISHSSSLRRPRCPIPRVPTSIPNT</sequence>
<protein>
    <submittedName>
        <fullName evidence="2">Uncharacterized protein</fullName>
    </submittedName>
</protein>
<feature type="region of interest" description="Disordered" evidence="1">
    <location>
        <begin position="1"/>
        <end position="22"/>
    </location>
</feature>
<dbReference type="Proteomes" id="UP000002700">
    <property type="component" value="Chromosome II"/>
</dbReference>
<dbReference type="KEGG" id="bpm:BURPS1710b_A0536"/>
<accession>Q3JL58</accession>
<reference evidence="2 3" key="1">
    <citation type="submission" date="2005-09" db="EMBL/GenBank/DDBJ databases">
        <authorList>
            <person name="Woods D.E."/>
            <person name="Nierman W.C."/>
        </authorList>
    </citation>
    <scope>NUCLEOTIDE SEQUENCE [LARGE SCALE GENOMIC DNA]</scope>
    <source>
        <strain evidence="2 3">1710b</strain>
    </source>
</reference>
<dbReference type="EnsemblBacteria" id="ABA51479">
    <property type="protein sequence ID" value="ABA51479"/>
    <property type="gene ID" value="BURPS1710b_A0536"/>
</dbReference>
<organism evidence="2 3">
    <name type="scientific">Burkholderia pseudomallei (strain 1710b)</name>
    <dbReference type="NCBI Taxonomy" id="320372"/>
    <lineage>
        <taxon>Bacteria</taxon>
        <taxon>Pseudomonadati</taxon>
        <taxon>Pseudomonadota</taxon>
        <taxon>Betaproteobacteria</taxon>
        <taxon>Burkholderiales</taxon>
        <taxon>Burkholderiaceae</taxon>
        <taxon>Burkholderia</taxon>
        <taxon>pseudomallei group</taxon>
    </lineage>
</organism>
<name>Q3JL58_BURP1</name>
<evidence type="ECO:0000313" key="3">
    <source>
        <dbReference type="Proteomes" id="UP000002700"/>
    </source>
</evidence>
<feature type="region of interest" description="Disordered" evidence="1">
    <location>
        <begin position="163"/>
        <end position="183"/>
    </location>
</feature>
<dbReference type="AlphaFoldDB" id="Q3JL58"/>
<proteinExistence type="predicted"/>
<evidence type="ECO:0000313" key="2">
    <source>
        <dbReference type="EMBL" id="ABA51479.1"/>
    </source>
</evidence>
<dbReference type="HOGENOM" id="CLU_1472574_0_0_4"/>
<dbReference type="EMBL" id="CP000125">
    <property type="protein sequence ID" value="ABA51479.1"/>
    <property type="molecule type" value="Genomic_DNA"/>
</dbReference>